<sequence length="265" mass="29501">MLDARRVPGDAAGWLRDSRHEILAAAREVVSTGDPRTAASFLTAAWSLVTVNTDTSWCDDLRDCGRELSTTAPESPDLAAVFRHSAAAYHMRGDYRFAEAEGLAELAVRRKLDDPDEHVAALNALSRTFRARDRLHRAMDCADERLALHIKHRRPHEIAADLQHLGHLMLLAEREDTATDYLTRARDAFDELPDVTAQQHARVRTLLGCALWRSGGESAARREFSNALRLVVEVDEPTAEKIRELLSRPSGEPLPLSVLEEVDDG</sequence>
<evidence type="ECO:0000313" key="1">
    <source>
        <dbReference type="EMBL" id="ALG11994.1"/>
    </source>
</evidence>
<organism evidence="1 2">
    <name type="scientific">Kibdelosporangium phytohabitans</name>
    <dbReference type="NCBI Taxonomy" id="860235"/>
    <lineage>
        <taxon>Bacteria</taxon>
        <taxon>Bacillati</taxon>
        <taxon>Actinomycetota</taxon>
        <taxon>Actinomycetes</taxon>
        <taxon>Pseudonocardiales</taxon>
        <taxon>Pseudonocardiaceae</taxon>
        <taxon>Kibdelosporangium</taxon>
    </lineage>
</organism>
<dbReference type="AlphaFoldDB" id="A0A0N9HX73"/>
<dbReference type="InterPro" id="IPR011990">
    <property type="entry name" value="TPR-like_helical_dom_sf"/>
</dbReference>
<name>A0A0N9HX73_9PSEU</name>
<accession>A0A0N9HX73</accession>
<dbReference type="KEGG" id="kphy:AOZ06_38580"/>
<evidence type="ECO:0008006" key="3">
    <source>
        <dbReference type="Google" id="ProtNLM"/>
    </source>
</evidence>
<protein>
    <recommendedName>
        <fullName evidence="3">MalT-like TPR region domain-containing protein</fullName>
    </recommendedName>
</protein>
<evidence type="ECO:0000313" key="2">
    <source>
        <dbReference type="Proteomes" id="UP000063699"/>
    </source>
</evidence>
<dbReference type="Proteomes" id="UP000063699">
    <property type="component" value="Chromosome"/>
</dbReference>
<dbReference type="EMBL" id="CP012752">
    <property type="protein sequence ID" value="ALG11994.1"/>
    <property type="molecule type" value="Genomic_DNA"/>
</dbReference>
<dbReference type="SUPFAM" id="SSF48452">
    <property type="entry name" value="TPR-like"/>
    <property type="match status" value="1"/>
</dbReference>
<gene>
    <name evidence="1" type="ORF">AOZ06_38580</name>
</gene>
<reference evidence="1 2" key="1">
    <citation type="submission" date="2015-07" db="EMBL/GenBank/DDBJ databases">
        <title>Genome sequencing of Kibdelosporangium phytohabitans.</title>
        <authorList>
            <person name="Qin S."/>
            <person name="Xing K."/>
        </authorList>
    </citation>
    <scope>NUCLEOTIDE SEQUENCE [LARGE SCALE GENOMIC DNA]</scope>
    <source>
        <strain evidence="1 2">KLBMP1111</strain>
    </source>
</reference>
<dbReference type="Gene3D" id="1.25.40.10">
    <property type="entry name" value="Tetratricopeptide repeat domain"/>
    <property type="match status" value="1"/>
</dbReference>
<proteinExistence type="predicted"/>
<keyword evidence="2" id="KW-1185">Reference proteome</keyword>